<dbReference type="eggNOG" id="COG5651">
    <property type="taxonomic scope" value="Bacteria"/>
</dbReference>
<dbReference type="RefSeq" id="WP_019513706.1">
    <property type="nucleotide sequence ID" value="NC_023036.2"/>
</dbReference>
<dbReference type="EMBL" id="CP006936">
    <property type="protein sequence ID" value="AHC23965.1"/>
    <property type="molecule type" value="Genomic_DNA"/>
</dbReference>
<evidence type="ECO:0000313" key="6">
    <source>
        <dbReference type="Proteomes" id="UP000018763"/>
    </source>
</evidence>
<dbReference type="Proteomes" id="UP000018763">
    <property type="component" value="Chromosome"/>
</dbReference>
<feature type="domain" description="PPE" evidence="4">
    <location>
        <begin position="6"/>
        <end position="168"/>
    </location>
</feature>
<reference evidence="5 6" key="1">
    <citation type="journal article" date="2014" name="Genome Announc.">
        <title>Complete Genome Sequence of Sterol-Transforming Mycobacterium neoaurum Strain VKM Ac-1815D.</title>
        <authorList>
            <person name="Shtratnikova V.Y."/>
            <person name="Bragin E.Y."/>
            <person name="Dovbnya D.V."/>
            <person name="Pekov Y.A."/>
            <person name="Schelkunov M.I."/>
            <person name="Strizhov N."/>
            <person name="Ivashina T.V."/>
            <person name="Ashapkin V.V."/>
            <person name="Donova M.V."/>
        </authorList>
    </citation>
    <scope>NUCLEOTIDE SEQUENCE [LARGE SCALE GENOMIC DNA]</scope>
    <source>
        <strain evidence="5 6">VKM Ac-1815D</strain>
    </source>
</reference>
<keyword evidence="3" id="KW-1133">Transmembrane helix</keyword>
<feature type="region of interest" description="Disordered" evidence="2">
    <location>
        <begin position="338"/>
        <end position="432"/>
    </location>
</feature>
<dbReference type="InterPro" id="IPR038332">
    <property type="entry name" value="PPE_sf"/>
</dbReference>
<protein>
    <recommendedName>
        <fullName evidence="4">PPE domain-containing protein</fullName>
    </recommendedName>
</protein>
<gene>
    <name evidence="5" type="ORF">D174_04930</name>
</gene>
<proteinExistence type="inferred from homology"/>
<feature type="transmembrane region" description="Helical" evidence="3">
    <location>
        <begin position="275"/>
        <end position="299"/>
    </location>
</feature>
<dbReference type="Pfam" id="PF00823">
    <property type="entry name" value="PPE"/>
    <property type="match status" value="1"/>
</dbReference>
<dbReference type="SUPFAM" id="SSF140459">
    <property type="entry name" value="PE/PPE dimer-like"/>
    <property type="match status" value="1"/>
</dbReference>
<feature type="transmembrane region" description="Helical" evidence="3">
    <location>
        <begin position="240"/>
        <end position="269"/>
    </location>
</feature>
<dbReference type="PANTHER" id="PTHR46766">
    <property type="entry name" value="GLUTAMINE-RICH PROTEIN 2"/>
    <property type="match status" value="1"/>
</dbReference>
<organism evidence="5 6">
    <name type="scientific">Mycolicibacterium neoaurum VKM Ac-1815D</name>
    <dbReference type="NCBI Taxonomy" id="700508"/>
    <lineage>
        <taxon>Bacteria</taxon>
        <taxon>Bacillati</taxon>
        <taxon>Actinomycetota</taxon>
        <taxon>Actinomycetes</taxon>
        <taxon>Mycobacteriales</taxon>
        <taxon>Mycobacteriaceae</taxon>
        <taxon>Mycolicibacterium</taxon>
    </lineage>
</organism>
<feature type="compositionally biased region" description="Low complexity" evidence="2">
    <location>
        <begin position="396"/>
        <end position="416"/>
    </location>
</feature>
<comment type="similarity">
    <text evidence="1">Belongs to the mycobacterial PPE family.</text>
</comment>
<feature type="region of interest" description="Disordered" evidence="2">
    <location>
        <begin position="452"/>
        <end position="473"/>
    </location>
</feature>
<evidence type="ECO:0000256" key="2">
    <source>
        <dbReference type="SAM" id="MobiDB-lite"/>
    </source>
</evidence>
<dbReference type="PANTHER" id="PTHR46766:SF1">
    <property type="entry name" value="GLUTAMINE-RICH PROTEIN 2"/>
    <property type="match status" value="1"/>
</dbReference>
<keyword evidence="3" id="KW-0472">Membrane</keyword>
<sequence>MTGPLWFASPPEVHSALLSAGPGPVALLASAGAWHRLSIEYREAAIELRAILAAVQAGHWQGPSAASYLVAHQPYLGWLSDASTVCATTATQLEHVAAAHLVALADMPTPAELALNHTTHAALVGTNFFGINTIPIAVNEADYLRMWMQAATAMVVYDGVAATALASVPRLPPVPPILASSPACSDGLANAARIHAVDTATALNSSASLSDLLEAVLKILVPAPVFDIIDALQNLNLGEILALLATSPAAALFALSPLITAVFGFIGYISISLTLFALQIGAALLLLGPAIALPVAIALSDPGRLLHPAAPIPAPAPAGTTPTGTATAVTSLPVMTAPATPAGAAAPTATPSHSTPAGPPSHTPTASPASPLPYAVVPPDSEPPTHPGLHGADTHGAPTAVGAAASTAATRRNASPGRRRRRRREDLPGEDHIHVYEDLQDTTPADPVPSTAVAGSGPGAGTLGRRNALADRRSRARGFTHATAYLDDDTPSSAPLLPGAWPPLDER</sequence>
<dbReference type="GO" id="GO:0052572">
    <property type="term" value="P:response to host immune response"/>
    <property type="evidence" value="ECO:0007669"/>
    <property type="project" value="TreeGrafter"/>
</dbReference>
<dbReference type="HOGENOM" id="CLU_000243_5_2_11"/>
<accession>V5X675</accession>
<feature type="compositionally biased region" description="Low complexity" evidence="2">
    <location>
        <begin position="338"/>
        <end position="356"/>
    </location>
</feature>
<dbReference type="KEGG" id="mne:D174_04930"/>
<evidence type="ECO:0000256" key="1">
    <source>
        <dbReference type="ARBA" id="ARBA00010652"/>
    </source>
</evidence>
<keyword evidence="6" id="KW-1185">Reference proteome</keyword>
<dbReference type="AlphaFoldDB" id="V5X675"/>
<evidence type="ECO:0000313" key="5">
    <source>
        <dbReference type="EMBL" id="AHC23965.1"/>
    </source>
</evidence>
<dbReference type="Gene3D" id="1.20.1260.20">
    <property type="entry name" value="PPE superfamily"/>
    <property type="match status" value="1"/>
</dbReference>
<evidence type="ECO:0000256" key="3">
    <source>
        <dbReference type="SAM" id="Phobius"/>
    </source>
</evidence>
<dbReference type="InterPro" id="IPR000030">
    <property type="entry name" value="PPE_dom"/>
</dbReference>
<feature type="region of interest" description="Disordered" evidence="2">
    <location>
        <begin position="485"/>
        <end position="507"/>
    </location>
</feature>
<name>V5X675_MYCNE</name>
<keyword evidence="3" id="KW-0812">Transmembrane</keyword>
<evidence type="ECO:0000259" key="4">
    <source>
        <dbReference type="Pfam" id="PF00823"/>
    </source>
</evidence>
<dbReference type="GeneID" id="43448850"/>